<evidence type="ECO:0000256" key="7">
    <source>
        <dbReference type="PIRSR" id="PIRSR001123-1"/>
    </source>
</evidence>
<feature type="binding site" evidence="8">
    <location>
        <position position="214"/>
    </location>
    <ligand>
        <name>Zn(2+)</name>
        <dbReference type="ChEBI" id="CHEBI:29105"/>
        <label>2</label>
    </ligand>
</feature>
<evidence type="ECO:0000256" key="1">
    <source>
        <dbReference type="ARBA" id="ARBA00006272"/>
    </source>
</evidence>
<dbReference type="OrthoDB" id="9772053at2"/>
<keyword evidence="3" id="KW-0645">Protease</keyword>
<comment type="caution">
    <text evidence="9">The sequence shown here is derived from an EMBL/GenBank/DDBJ whole genome shotgun (WGS) entry which is preliminary data.</text>
</comment>
<comment type="similarity">
    <text evidence="1 6">Belongs to the peptidase M42 family.</text>
</comment>
<keyword evidence="2 9" id="KW-0031">Aminopeptidase</keyword>
<dbReference type="PANTHER" id="PTHR32481">
    <property type="entry name" value="AMINOPEPTIDASE"/>
    <property type="match status" value="1"/>
</dbReference>
<name>A0A4R2RIE2_9BACL</name>
<dbReference type="Gene3D" id="2.40.30.40">
    <property type="entry name" value="Peptidase M42, domain 2"/>
    <property type="match status" value="1"/>
</dbReference>
<reference evidence="9 10" key="1">
    <citation type="submission" date="2019-03" db="EMBL/GenBank/DDBJ databases">
        <title>Genomic Encyclopedia of Type Strains, Phase IV (KMG-IV): sequencing the most valuable type-strain genomes for metagenomic binning, comparative biology and taxonomic classification.</title>
        <authorList>
            <person name="Goeker M."/>
        </authorList>
    </citation>
    <scope>NUCLEOTIDE SEQUENCE [LARGE SCALE GENOMIC DNA]</scope>
    <source>
        <strain evidence="9 10">DSM 46831</strain>
    </source>
</reference>
<evidence type="ECO:0000256" key="8">
    <source>
        <dbReference type="PIRSR" id="PIRSR001123-2"/>
    </source>
</evidence>
<evidence type="ECO:0000313" key="9">
    <source>
        <dbReference type="EMBL" id="TCP63550.1"/>
    </source>
</evidence>
<dbReference type="GO" id="GO:0006508">
    <property type="term" value="P:proteolysis"/>
    <property type="evidence" value="ECO:0007669"/>
    <property type="project" value="UniProtKB-KW"/>
</dbReference>
<feature type="binding site" evidence="8">
    <location>
        <position position="321"/>
    </location>
    <ligand>
        <name>Zn(2+)</name>
        <dbReference type="ChEBI" id="CHEBI:29105"/>
        <label>2</label>
    </ligand>
</feature>
<dbReference type="SUPFAM" id="SSF101821">
    <property type="entry name" value="Aminopeptidase/glucanase lid domain"/>
    <property type="match status" value="1"/>
</dbReference>
<evidence type="ECO:0000313" key="10">
    <source>
        <dbReference type="Proteomes" id="UP000294746"/>
    </source>
</evidence>
<dbReference type="Proteomes" id="UP000294746">
    <property type="component" value="Unassembled WGS sequence"/>
</dbReference>
<keyword evidence="10" id="KW-1185">Reference proteome</keyword>
<dbReference type="SUPFAM" id="SSF53187">
    <property type="entry name" value="Zn-dependent exopeptidases"/>
    <property type="match status" value="1"/>
</dbReference>
<sequence>MTTVDWKLLEELTQAPGAPGHEHEVRKIMEREIQKYTSEMVSDSLGGIFGIKKGAVDSPRVLVAGHMDEVSFMITRISKEGYLSFTALGGWWSQVLLSQPFEVYTTSGRAIHGVIGSTPPHNLTPEERTKVYPMNKMFLDIGARDEEEVRSWGIREGCVMIPYSPYRELEGGHRLLSKAFDNRLGCSMSLEVLKELHKEDLPNTLIAGATTQEEVGLRGAQTSAVLTEPDAFFAIDVSAAGDNPGAKDAFGYLGKGVLIRILDRTMITQPRMRDYLLDTVESLGIPYQIFVSQGGTDSGKVHLSGKGVPSATLGVCGRYIHSHTTIVDREDVEALKLFATELVRRFDNSTFQSLIYR</sequence>
<dbReference type="PANTHER" id="PTHR32481:SF0">
    <property type="entry name" value="AMINOPEPTIDASE YPDE-RELATED"/>
    <property type="match status" value="1"/>
</dbReference>
<comment type="cofactor">
    <cofactor evidence="8">
        <name>a divalent metal cation</name>
        <dbReference type="ChEBI" id="CHEBI:60240"/>
    </cofactor>
    <text evidence="8">Binds 2 divalent metal cations per subunit.</text>
</comment>
<dbReference type="AlphaFoldDB" id="A0A4R2RIE2"/>
<dbReference type="PIRSF" id="PIRSF001123">
    <property type="entry name" value="PepA_GA"/>
    <property type="match status" value="1"/>
</dbReference>
<keyword evidence="5" id="KW-0378">Hydrolase</keyword>
<feature type="binding site" evidence="8">
    <location>
        <position position="66"/>
    </location>
    <ligand>
        <name>Zn(2+)</name>
        <dbReference type="ChEBI" id="CHEBI:29105"/>
        <label>1</label>
    </ligand>
</feature>
<evidence type="ECO:0000256" key="3">
    <source>
        <dbReference type="ARBA" id="ARBA00022670"/>
    </source>
</evidence>
<organism evidence="9 10">
    <name type="scientific">Baia soyae</name>
    <dbReference type="NCBI Taxonomy" id="1544746"/>
    <lineage>
        <taxon>Bacteria</taxon>
        <taxon>Bacillati</taxon>
        <taxon>Bacillota</taxon>
        <taxon>Bacilli</taxon>
        <taxon>Bacillales</taxon>
        <taxon>Thermoactinomycetaceae</taxon>
        <taxon>Baia</taxon>
    </lineage>
</organism>
<dbReference type="InterPro" id="IPR051464">
    <property type="entry name" value="Peptidase_M42_aminopept"/>
</dbReference>
<dbReference type="CDD" id="cd05656">
    <property type="entry name" value="M42_Frv"/>
    <property type="match status" value="1"/>
</dbReference>
<feature type="binding site" evidence="8">
    <location>
        <position position="181"/>
    </location>
    <ligand>
        <name>Zn(2+)</name>
        <dbReference type="ChEBI" id="CHEBI:29105"/>
        <label>2</label>
    </ligand>
</feature>
<dbReference type="GO" id="GO:0004177">
    <property type="term" value="F:aminopeptidase activity"/>
    <property type="evidence" value="ECO:0007669"/>
    <property type="project" value="UniProtKB-UniRule"/>
</dbReference>
<feature type="binding site" evidence="8">
    <location>
        <position position="236"/>
    </location>
    <ligand>
        <name>Zn(2+)</name>
        <dbReference type="ChEBI" id="CHEBI:29105"/>
        <label>1</label>
    </ligand>
</feature>
<protein>
    <submittedName>
        <fullName evidence="9">Putative aminopeptidase FrvX</fullName>
    </submittedName>
</protein>
<dbReference type="Gene3D" id="3.40.630.10">
    <property type="entry name" value="Zn peptidases"/>
    <property type="match status" value="1"/>
</dbReference>
<keyword evidence="4 8" id="KW-0479">Metal-binding</keyword>
<accession>A0A4R2RIE2</accession>
<feature type="active site" description="Proton acceptor" evidence="7">
    <location>
        <position position="213"/>
    </location>
</feature>
<evidence type="ECO:0000256" key="5">
    <source>
        <dbReference type="ARBA" id="ARBA00022801"/>
    </source>
</evidence>
<dbReference type="InterPro" id="IPR023367">
    <property type="entry name" value="Peptidase_M42_dom2"/>
</dbReference>
<feature type="binding site" evidence="8">
    <location>
        <position position="181"/>
    </location>
    <ligand>
        <name>Zn(2+)</name>
        <dbReference type="ChEBI" id="CHEBI:29105"/>
        <label>1</label>
    </ligand>
</feature>
<evidence type="ECO:0000256" key="4">
    <source>
        <dbReference type="ARBA" id="ARBA00022723"/>
    </source>
</evidence>
<dbReference type="InterPro" id="IPR008007">
    <property type="entry name" value="Peptidase_M42"/>
</dbReference>
<gene>
    <name evidence="9" type="ORF">EDD57_15019</name>
</gene>
<dbReference type="Pfam" id="PF05343">
    <property type="entry name" value="Peptidase_M42"/>
    <property type="match status" value="1"/>
</dbReference>
<dbReference type="EMBL" id="SLXV01000050">
    <property type="protein sequence ID" value="TCP63550.1"/>
    <property type="molecule type" value="Genomic_DNA"/>
</dbReference>
<proteinExistence type="inferred from homology"/>
<dbReference type="RefSeq" id="WP_131849803.1">
    <property type="nucleotide sequence ID" value="NZ_SLXV01000050.1"/>
</dbReference>
<evidence type="ECO:0000256" key="2">
    <source>
        <dbReference type="ARBA" id="ARBA00022438"/>
    </source>
</evidence>
<evidence type="ECO:0000256" key="6">
    <source>
        <dbReference type="PIRNR" id="PIRNR001123"/>
    </source>
</evidence>
<dbReference type="GO" id="GO:0046872">
    <property type="term" value="F:metal ion binding"/>
    <property type="evidence" value="ECO:0007669"/>
    <property type="project" value="UniProtKB-UniRule"/>
</dbReference>